<dbReference type="SMART" id="SM01130">
    <property type="entry name" value="DHDPS"/>
    <property type="match status" value="1"/>
</dbReference>
<feature type="binding site" evidence="4">
    <location>
        <position position="206"/>
    </location>
    <ligand>
        <name>pyruvate</name>
        <dbReference type="ChEBI" id="CHEBI:15361"/>
    </ligand>
</feature>
<comment type="caution">
    <text evidence="5">The sequence shown here is derived from an EMBL/GenBank/DDBJ whole genome shotgun (WGS) entry which is preliminary data.</text>
</comment>
<dbReference type="CDD" id="cd00408">
    <property type="entry name" value="DHDPS-like"/>
    <property type="match status" value="1"/>
</dbReference>
<dbReference type="Proteomes" id="UP000436016">
    <property type="component" value="Unassembled WGS sequence"/>
</dbReference>
<evidence type="ECO:0000256" key="2">
    <source>
        <dbReference type="ARBA" id="ARBA00023239"/>
    </source>
</evidence>
<dbReference type="PANTHER" id="PTHR12128:SF66">
    <property type="entry name" value="4-HYDROXY-2-OXOGLUTARATE ALDOLASE, MITOCHONDRIAL"/>
    <property type="match status" value="1"/>
</dbReference>
<keyword evidence="6" id="KW-1185">Reference proteome</keyword>
<dbReference type="GO" id="GO:0008840">
    <property type="term" value="F:4-hydroxy-tetrahydrodipicolinate synthase activity"/>
    <property type="evidence" value="ECO:0007669"/>
    <property type="project" value="TreeGrafter"/>
</dbReference>
<name>A0A6B0TKP2_9RHOB</name>
<keyword evidence="2 3" id="KW-0456">Lyase</keyword>
<evidence type="ECO:0000256" key="1">
    <source>
        <dbReference type="ARBA" id="ARBA00007592"/>
    </source>
</evidence>
<dbReference type="PANTHER" id="PTHR12128">
    <property type="entry name" value="DIHYDRODIPICOLINATE SYNTHASE"/>
    <property type="match status" value="1"/>
</dbReference>
<dbReference type="AlphaFoldDB" id="A0A6B0TKP2"/>
<protein>
    <submittedName>
        <fullName evidence="5">Dihydrodipicolinate synthase family protein</fullName>
    </submittedName>
</protein>
<dbReference type="GO" id="GO:0005829">
    <property type="term" value="C:cytosol"/>
    <property type="evidence" value="ECO:0007669"/>
    <property type="project" value="TreeGrafter"/>
</dbReference>
<proteinExistence type="inferred from homology"/>
<evidence type="ECO:0000256" key="4">
    <source>
        <dbReference type="PIRSR" id="PIRSR001365-2"/>
    </source>
</evidence>
<dbReference type="Pfam" id="PF00701">
    <property type="entry name" value="DHDPS"/>
    <property type="match status" value="1"/>
</dbReference>
<evidence type="ECO:0000313" key="5">
    <source>
        <dbReference type="EMBL" id="MXU65080.1"/>
    </source>
</evidence>
<gene>
    <name evidence="5" type="ORF">GSH16_06450</name>
</gene>
<dbReference type="RefSeq" id="WP_160853218.1">
    <property type="nucleotide sequence ID" value="NZ_WUWG01000002.1"/>
</dbReference>
<evidence type="ECO:0000313" key="6">
    <source>
        <dbReference type="Proteomes" id="UP000436016"/>
    </source>
</evidence>
<dbReference type="Gene3D" id="3.20.20.70">
    <property type="entry name" value="Aldolase class I"/>
    <property type="match status" value="1"/>
</dbReference>
<dbReference type="EMBL" id="WUWG01000002">
    <property type="protein sequence ID" value="MXU65080.1"/>
    <property type="molecule type" value="Genomic_DNA"/>
</dbReference>
<organism evidence="5 6">
    <name type="scientific">Oceanomicrobium pacificus</name>
    <dbReference type="NCBI Taxonomy" id="2692916"/>
    <lineage>
        <taxon>Bacteria</taxon>
        <taxon>Pseudomonadati</taxon>
        <taxon>Pseudomonadota</taxon>
        <taxon>Alphaproteobacteria</taxon>
        <taxon>Rhodobacterales</taxon>
        <taxon>Paracoccaceae</taxon>
        <taxon>Oceanomicrobium</taxon>
    </lineage>
</organism>
<dbReference type="InterPro" id="IPR002220">
    <property type="entry name" value="DapA-like"/>
</dbReference>
<sequence length="305" mass="32457">MTKRHGIYPILYAFWDDHGRLDRDAMARQVDYCIDQGAHGIAVLGLVTEVHKMDVNERLNLVEMVGAQIAGRVPYAVTVAEPSIEGQIAFSRAAAGAGADWVILQPPPIKGTSAADLIRFFGTVADAIDIGVAVQNNPVNLDVALSAQGLIDLHKAHPNISLLKGEGWSVDIARVIEGSDGAFAVFGGHGGIEFPALLASGGAGLIPAPDFLPAQIAMYEAWRAGDRAGAMEIHRRLLPAIVFMSRSVPGMLCYGKRLFAEQAGITISTERTPALQPTEFGLAQMAEFAADIAQAARLRRPTEAA</sequence>
<evidence type="ECO:0000256" key="3">
    <source>
        <dbReference type="PIRNR" id="PIRNR001365"/>
    </source>
</evidence>
<accession>A0A6B0TKP2</accession>
<dbReference type="InterPro" id="IPR013785">
    <property type="entry name" value="Aldolase_TIM"/>
</dbReference>
<dbReference type="PIRSF" id="PIRSF001365">
    <property type="entry name" value="DHDPS"/>
    <property type="match status" value="1"/>
</dbReference>
<dbReference type="SUPFAM" id="SSF51569">
    <property type="entry name" value="Aldolase"/>
    <property type="match status" value="1"/>
</dbReference>
<reference evidence="5 6" key="1">
    <citation type="submission" date="2019-12" db="EMBL/GenBank/DDBJ databases">
        <title>Strain KN286 was isolated from seawater, which was collected from Caroline Seamount in the tropical western Pacific.</title>
        <authorList>
            <person name="Wang Q."/>
        </authorList>
    </citation>
    <scope>NUCLEOTIDE SEQUENCE [LARGE SCALE GENOMIC DNA]</scope>
    <source>
        <strain evidence="5 6">KN286</strain>
    </source>
</reference>
<comment type="similarity">
    <text evidence="1 3">Belongs to the DapA family.</text>
</comment>